<dbReference type="Gene3D" id="3.40.50.1820">
    <property type="entry name" value="alpha/beta hydrolase"/>
    <property type="match status" value="1"/>
</dbReference>
<dbReference type="PRINTS" id="PR00111">
    <property type="entry name" value="ABHYDROLASE"/>
</dbReference>
<sequence>MSRTGLDLTPTAHQLEFSDAGITFWESGTGEPLLLVHGGLCADWFLPVARELRGYRVVRTHRAGYGRSRNLTGSLTVLDHARHCAEALRSLRIERAHVVGHSSGASVALQMAVTHPQLVRSLVLIEPARPHAPDEPPVPAMPRAMNAVAGGRFDDGFDLFLRATCGPGYREAFVQQLGVDGLAEAIGSSAYFFGHDLPALTEWTFGVREIASVRQPVLLVDGAESVYFTTSYSQRNRALACELPNADQVCVPGVTHAMPLQDPVAVARTIEGFVRRYPFTGGHTARR</sequence>
<dbReference type="SUPFAM" id="SSF53474">
    <property type="entry name" value="alpha/beta-Hydrolases"/>
    <property type="match status" value="1"/>
</dbReference>
<dbReference type="InterPro" id="IPR050471">
    <property type="entry name" value="AB_hydrolase"/>
</dbReference>
<dbReference type="Proteomes" id="UP001299970">
    <property type="component" value="Unassembled WGS sequence"/>
</dbReference>
<feature type="domain" description="AB hydrolase-1" evidence="2">
    <location>
        <begin position="32"/>
        <end position="152"/>
    </location>
</feature>
<proteinExistence type="predicted"/>
<keyword evidence="1" id="KW-0575">Peroxidase</keyword>
<evidence type="ECO:0000313" key="3">
    <source>
        <dbReference type="EMBL" id="MCH6169971.1"/>
    </source>
</evidence>
<dbReference type="GO" id="GO:0016787">
    <property type="term" value="F:hydrolase activity"/>
    <property type="evidence" value="ECO:0007669"/>
    <property type="project" value="UniProtKB-KW"/>
</dbReference>
<dbReference type="PANTHER" id="PTHR43433">
    <property type="entry name" value="HYDROLASE, ALPHA/BETA FOLD FAMILY PROTEIN"/>
    <property type="match status" value="1"/>
</dbReference>
<dbReference type="InterPro" id="IPR000639">
    <property type="entry name" value="Epox_hydrolase-like"/>
</dbReference>
<dbReference type="PANTHER" id="PTHR43433:SF5">
    <property type="entry name" value="AB HYDROLASE-1 DOMAIN-CONTAINING PROTEIN"/>
    <property type="match status" value="1"/>
</dbReference>
<dbReference type="InterPro" id="IPR000073">
    <property type="entry name" value="AB_hydrolase_1"/>
</dbReference>
<dbReference type="Pfam" id="PF00561">
    <property type="entry name" value="Abhydrolase_1"/>
    <property type="match status" value="1"/>
</dbReference>
<comment type="caution">
    <text evidence="3">The sequence shown here is derived from an EMBL/GenBank/DDBJ whole genome shotgun (WGS) entry which is preliminary data.</text>
</comment>
<accession>A0ABS9TNX4</accession>
<dbReference type="EMBL" id="JAKXMK010000029">
    <property type="protein sequence ID" value="MCH6169971.1"/>
    <property type="molecule type" value="Genomic_DNA"/>
</dbReference>
<dbReference type="RefSeq" id="WP_241040691.1">
    <property type="nucleotide sequence ID" value="NZ_BAAAJF010000032.1"/>
</dbReference>
<gene>
    <name evidence="3" type="ORF">MMF94_30090</name>
</gene>
<dbReference type="InterPro" id="IPR029058">
    <property type="entry name" value="AB_hydrolase_fold"/>
</dbReference>
<name>A0ABS9TNX4_9PSEU</name>
<evidence type="ECO:0000259" key="2">
    <source>
        <dbReference type="Pfam" id="PF00561"/>
    </source>
</evidence>
<keyword evidence="4" id="KW-1185">Reference proteome</keyword>
<dbReference type="PRINTS" id="PR00412">
    <property type="entry name" value="EPOXHYDRLASE"/>
</dbReference>
<evidence type="ECO:0000256" key="1">
    <source>
        <dbReference type="ARBA" id="ARBA00022559"/>
    </source>
</evidence>
<organism evidence="3 4">
    <name type="scientific">Pseudonocardia alaniniphila</name>
    <dbReference type="NCBI Taxonomy" id="75291"/>
    <lineage>
        <taxon>Bacteria</taxon>
        <taxon>Bacillati</taxon>
        <taxon>Actinomycetota</taxon>
        <taxon>Actinomycetes</taxon>
        <taxon>Pseudonocardiales</taxon>
        <taxon>Pseudonocardiaceae</taxon>
        <taxon>Pseudonocardia</taxon>
    </lineage>
</organism>
<keyword evidence="3" id="KW-0378">Hydrolase</keyword>
<reference evidence="3 4" key="1">
    <citation type="submission" date="2022-03" db="EMBL/GenBank/DDBJ databases">
        <title>Pseudonocardia alaer sp. nov., a novel actinomycete isolated from reed forest soil.</title>
        <authorList>
            <person name="Wang L."/>
        </authorList>
    </citation>
    <scope>NUCLEOTIDE SEQUENCE [LARGE SCALE GENOMIC DNA]</scope>
    <source>
        <strain evidence="3 4">Y-16303</strain>
    </source>
</reference>
<evidence type="ECO:0000313" key="4">
    <source>
        <dbReference type="Proteomes" id="UP001299970"/>
    </source>
</evidence>
<protein>
    <submittedName>
        <fullName evidence="3">Alpha/beta hydrolase</fullName>
    </submittedName>
</protein>
<keyword evidence="1" id="KW-0560">Oxidoreductase</keyword>